<reference evidence="2 3" key="1">
    <citation type="submission" date="2024-02" db="EMBL/GenBank/DDBJ databases">
        <authorList>
            <person name="Vignale AGUSTIN F."/>
            <person name="Sosa J E."/>
            <person name="Modenutti C."/>
        </authorList>
    </citation>
    <scope>NUCLEOTIDE SEQUENCE [LARGE SCALE GENOMIC DNA]</scope>
</reference>
<dbReference type="Proteomes" id="UP001642360">
    <property type="component" value="Unassembled WGS sequence"/>
</dbReference>
<name>A0ABC8RJ19_9AQUA</name>
<evidence type="ECO:0000313" key="3">
    <source>
        <dbReference type="Proteomes" id="UP001642360"/>
    </source>
</evidence>
<dbReference type="InterPro" id="IPR015365">
    <property type="entry name" value="Elong-fact-P_C"/>
</dbReference>
<comment type="caution">
    <text evidence="2">The sequence shown here is derived from an EMBL/GenBank/DDBJ whole genome shotgun (WGS) entry which is preliminary data.</text>
</comment>
<evidence type="ECO:0000259" key="1">
    <source>
        <dbReference type="Pfam" id="PF09285"/>
    </source>
</evidence>
<organism evidence="2 3">
    <name type="scientific">Ilex paraguariensis</name>
    <name type="common">yerba mate</name>
    <dbReference type="NCBI Taxonomy" id="185542"/>
    <lineage>
        <taxon>Eukaryota</taxon>
        <taxon>Viridiplantae</taxon>
        <taxon>Streptophyta</taxon>
        <taxon>Embryophyta</taxon>
        <taxon>Tracheophyta</taxon>
        <taxon>Spermatophyta</taxon>
        <taxon>Magnoliopsida</taxon>
        <taxon>eudicotyledons</taxon>
        <taxon>Gunneridae</taxon>
        <taxon>Pentapetalae</taxon>
        <taxon>asterids</taxon>
        <taxon>campanulids</taxon>
        <taxon>Aquifoliales</taxon>
        <taxon>Aquifoliaceae</taxon>
        <taxon>Ilex</taxon>
    </lineage>
</organism>
<feature type="domain" description="Elongation factor P C-terminal" evidence="1">
    <location>
        <begin position="21"/>
        <end position="57"/>
    </location>
</feature>
<dbReference type="PANTHER" id="PTHR30053">
    <property type="entry name" value="ELONGATION FACTOR P"/>
    <property type="match status" value="1"/>
</dbReference>
<gene>
    <name evidence="2" type="ORF">ILEXP_LOCUS12494</name>
</gene>
<proteinExistence type="predicted"/>
<sequence length="62" mass="6644">MTVTVQLFDERPMSASVPQRVTCTVAEAQVPMKGIAATPHYKKALLDNGLTVQAVDFGILIA</sequence>
<accession>A0ABC8RJ19</accession>
<evidence type="ECO:0000313" key="2">
    <source>
        <dbReference type="EMBL" id="CAK9144728.1"/>
    </source>
</evidence>
<dbReference type="Gene3D" id="2.40.50.140">
    <property type="entry name" value="Nucleic acid-binding proteins"/>
    <property type="match status" value="1"/>
</dbReference>
<dbReference type="EMBL" id="CAUOFW020001416">
    <property type="protein sequence ID" value="CAK9144728.1"/>
    <property type="molecule type" value="Genomic_DNA"/>
</dbReference>
<dbReference type="PANTHER" id="PTHR30053:SF14">
    <property type="entry name" value="TRANSLATION ELONGATION FACTOR KOW-LIKE DOMAIN-CONTAINING PROTEIN"/>
    <property type="match status" value="1"/>
</dbReference>
<protein>
    <recommendedName>
        <fullName evidence="1">Elongation factor P C-terminal domain-containing protein</fullName>
    </recommendedName>
</protein>
<dbReference type="InterPro" id="IPR020599">
    <property type="entry name" value="Transl_elong_fac_P/YeiP"/>
</dbReference>
<dbReference type="Pfam" id="PF09285">
    <property type="entry name" value="Elong-fact-P_C"/>
    <property type="match status" value="1"/>
</dbReference>
<dbReference type="AlphaFoldDB" id="A0ABC8RJ19"/>
<keyword evidence="3" id="KW-1185">Reference proteome</keyword>
<dbReference type="InterPro" id="IPR012340">
    <property type="entry name" value="NA-bd_OB-fold"/>
</dbReference>